<dbReference type="GO" id="GO:0008360">
    <property type="term" value="P:regulation of cell shape"/>
    <property type="evidence" value="ECO:0007669"/>
    <property type="project" value="UniProtKB-KW"/>
</dbReference>
<reference evidence="20" key="1">
    <citation type="submission" date="2022-03" db="EMBL/GenBank/DDBJ databases">
        <title>Draft Genome Sequence of Firmicute Strain S0AB, a Heterotrophic Iron/Sulfur-Oxidizing Extreme Acidophile.</title>
        <authorList>
            <person name="Vergara E."/>
            <person name="Pakostova E."/>
            <person name="Johnson D.B."/>
            <person name="Holmes D.S."/>
        </authorList>
    </citation>
    <scope>NUCLEOTIDE SEQUENCE</scope>
    <source>
        <strain evidence="20">S0AB</strain>
    </source>
</reference>
<comment type="subcellular location">
    <subcellularLocation>
        <location evidence="1 18">Cytoplasm</location>
    </subcellularLocation>
</comment>
<feature type="binding site" evidence="18">
    <location>
        <position position="374"/>
    </location>
    <ligand>
        <name>UDP-N-acetyl-alpha-D-glucosamine</name>
        <dbReference type="ChEBI" id="CHEBI:57705"/>
    </ligand>
</feature>
<name>A0A9X2AB69_9BACL</name>
<dbReference type="CDD" id="cd03353">
    <property type="entry name" value="LbH_GlmU_C"/>
    <property type="match status" value="1"/>
</dbReference>
<dbReference type="HAMAP" id="MF_01631">
    <property type="entry name" value="GlmU"/>
    <property type="match status" value="1"/>
</dbReference>
<evidence type="ECO:0000256" key="9">
    <source>
        <dbReference type="ARBA" id="ARBA00022842"/>
    </source>
</evidence>
<dbReference type="Gene3D" id="3.90.550.10">
    <property type="entry name" value="Spore Coat Polysaccharide Biosynthesis Protein SpsA, Chain A"/>
    <property type="match status" value="1"/>
</dbReference>
<gene>
    <name evidence="20" type="primary">glmU_1</name>
    <name evidence="18" type="synonym">glmU</name>
    <name evidence="20" type="ORF">MM817_00883</name>
</gene>
<feature type="binding site" evidence="18">
    <location>
        <position position="167"/>
    </location>
    <ligand>
        <name>UDP-N-acetyl-alpha-D-glucosamine</name>
        <dbReference type="ChEBI" id="CHEBI:57705"/>
    </ligand>
</feature>
<feature type="binding site" evidence="18">
    <location>
        <position position="225"/>
    </location>
    <ligand>
        <name>UDP-N-acetyl-alpha-D-glucosamine</name>
        <dbReference type="ChEBI" id="CHEBI:57705"/>
    </ligand>
</feature>
<dbReference type="RefSeq" id="WP_241712193.1">
    <property type="nucleotide sequence ID" value="NZ_JALBUF010000001.1"/>
</dbReference>
<evidence type="ECO:0000313" key="21">
    <source>
        <dbReference type="Proteomes" id="UP001139263"/>
    </source>
</evidence>
<dbReference type="Proteomes" id="UP001139263">
    <property type="component" value="Unassembled WGS sequence"/>
</dbReference>
<keyword evidence="12 18" id="KW-0511">Multifunctional enzyme</keyword>
<dbReference type="GO" id="GO:0071555">
    <property type="term" value="P:cell wall organization"/>
    <property type="evidence" value="ECO:0007669"/>
    <property type="project" value="UniProtKB-KW"/>
</dbReference>
<dbReference type="EMBL" id="JALBUF010000001">
    <property type="protein sequence ID" value="MCI0182618.1"/>
    <property type="molecule type" value="Genomic_DNA"/>
</dbReference>
<comment type="pathway">
    <text evidence="18">Nucleotide-sugar biosynthesis; UDP-N-acetyl-alpha-D-glucosamine biosynthesis; N-acetyl-alpha-D-glucosamine 1-phosphate from alpha-D-glucosamine 6-phosphate (route II): step 2/2.</text>
</comment>
<comment type="caution">
    <text evidence="18">Lacks conserved residue(s) required for the propagation of feature annotation.</text>
</comment>
<dbReference type="GO" id="GO:0009252">
    <property type="term" value="P:peptidoglycan biosynthetic process"/>
    <property type="evidence" value="ECO:0007669"/>
    <property type="project" value="UniProtKB-UniRule"/>
</dbReference>
<evidence type="ECO:0000256" key="12">
    <source>
        <dbReference type="ARBA" id="ARBA00023268"/>
    </source>
</evidence>
<keyword evidence="4 18" id="KW-0963">Cytoplasm</keyword>
<evidence type="ECO:0000256" key="8">
    <source>
        <dbReference type="ARBA" id="ARBA00022737"/>
    </source>
</evidence>
<keyword evidence="13 18" id="KW-0012">Acyltransferase</keyword>
<evidence type="ECO:0000256" key="4">
    <source>
        <dbReference type="ARBA" id="ARBA00022490"/>
    </source>
</evidence>
<feature type="binding site" evidence="18">
    <location>
        <position position="363"/>
    </location>
    <ligand>
        <name>UDP-N-acetyl-alpha-D-glucosamine</name>
        <dbReference type="ChEBI" id="CHEBI:57705"/>
    </ligand>
</feature>
<evidence type="ECO:0000256" key="15">
    <source>
        <dbReference type="ARBA" id="ARBA00048247"/>
    </source>
</evidence>
<accession>A0A9X2AB69</accession>
<keyword evidence="7 18" id="KW-0479">Metal-binding</keyword>
<evidence type="ECO:0000256" key="17">
    <source>
        <dbReference type="ARBA" id="ARBA00049628"/>
    </source>
</evidence>
<evidence type="ECO:0000256" key="11">
    <source>
        <dbReference type="ARBA" id="ARBA00022984"/>
    </source>
</evidence>
<evidence type="ECO:0000256" key="6">
    <source>
        <dbReference type="ARBA" id="ARBA00022695"/>
    </source>
</evidence>
<dbReference type="Pfam" id="PF12804">
    <property type="entry name" value="NTP_transf_3"/>
    <property type="match status" value="1"/>
</dbReference>
<dbReference type="PANTHER" id="PTHR43584">
    <property type="entry name" value="NUCLEOTIDYL TRANSFERASE"/>
    <property type="match status" value="1"/>
</dbReference>
<dbReference type="GO" id="GO:0019134">
    <property type="term" value="F:glucosamine-1-phosphate N-acetyltransferase activity"/>
    <property type="evidence" value="ECO:0007669"/>
    <property type="project" value="UniProtKB-UniRule"/>
</dbReference>
<comment type="similarity">
    <text evidence="3 18">In the N-terminal section; belongs to the N-acetylglucosamine-1-phosphate uridyltransferase family.</text>
</comment>
<keyword evidence="6 18" id="KW-0548">Nucleotidyltransferase</keyword>
<dbReference type="EC" id="2.7.7.23" evidence="18"/>
<feature type="region of interest" description="Linker" evidence="18">
    <location>
        <begin position="228"/>
        <end position="248"/>
    </location>
</feature>
<dbReference type="GO" id="GO:0009245">
    <property type="term" value="P:lipid A biosynthetic process"/>
    <property type="evidence" value="ECO:0007669"/>
    <property type="project" value="UniProtKB-UniRule"/>
</dbReference>
<evidence type="ECO:0000259" key="19">
    <source>
        <dbReference type="Pfam" id="PF12804"/>
    </source>
</evidence>
<dbReference type="GO" id="GO:0006048">
    <property type="term" value="P:UDP-N-acetylglucosamine biosynthetic process"/>
    <property type="evidence" value="ECO:0007669"/>
    <property type="project" value="InterPro"/>
</dbReference>
<protein>
    <recommendedName>
        <fullName evidence="18">Bifunctional protein GlmU</fullName>
    </recommendedName>
    <domain>
        <recommendedName>
            <fullName evidence="18">UDP-N-acetylglucosamine pyrophosphorylase</fullName>
            <ecNumber evidence="18">2.7.7.23</ecNumber>
        </recommendedName>
        <alternativeName>
            <fullName evidence="18">N-acetylglucosamine-1-phosphate uridyltransferase</fullName>
        </alternativeName>
    </domain>
    <domain>
        <recommendedName>
            <fullName evidence="18">Glucosamine-1-phosphate N-acetyltransferase</fullName>
            <ecNumber evidence="18">2.3.1.157</ecNumber>
        </recommendedName>
    </domain>
</protein>
<dbReference type="SUPFAM" id="SSF53448">
    <property type="entry name" value="Nucleotide-diphospho-sugar transferases"/>
    <property type="match status" value="1"/>
</dbReference>
<dbReference type="InterPro" id="IPR050065">
    <property type="entry name" value="GlmU-like"/>
</dbReference>
<keyword evidence="11 18" id="KW-0573">Peptidoglycan synthesis</keyword>
<feature type="binding site" evidence="18">
    <location>
        <position position="72"/>
    </location>
    <ligand>
        <name>UDP-N-acetyl-alpha-D-glucosamine</name>
        <dbReference type="ChEBI" id="CHEBI:57705"/>
    </ligand>
</feature>
<evidence type="ECO:0000256" key="1">
    <source>
        <dbReference type="ARBA" id="ARBA00004496"/>
    </source>
</evidence>
<evidence type="ECO:0000256" key="5">
    <source>
        <dbReference type="ARBA" id="ARBA00022679"/>
    </source>
</evidence>
<dbReference type="InterPro" id="IPR001451">
    <property type="entry name" value="Hexapep"/>
</dbReference>
<evidence type="ECO:0000256" key="18">
    <source>
        <dbReference type="HAMAP-Rule" id="MF_01631"/>
    </source>
</evidence>
<comment type="catalytic activity">
    <reaction evidence="16 18">
        <text>N-acetyl-alpha-D-glucosamine 1-phosphate + UTP + H(+) = UDP-N-acetyl-alpha-D-glucosamine + diphosphate</text>
        <dbReference type="Rhea" id="RHEA:13509"/>
        <dbReference type="ChEBI" id="CHEBI:15378"/>
        <dbReference type="ChEBI" id="CHEBI:33019"/>
        <dbReference type="ChEBI" id="CHEBI:46398"/>
        <dbReference type="ChEBI" id="CHEBI:57705"/>
        <dbReference type="ChEBI" id="CHEBI:57776"/>
        <dbReference type="EC" id="2.7.7.23"/>
    </reaction>
</comment>
<keyword evidence="10 18" id="KW-0133">Cell shape</keyword>
<dbReference type="PANTHER" id="PTHR43584:SF3">
    <property type="entry name" value="BIFUNCTIONAL PROTEIN GLMU"/>
    <property type="match status" value="1"/>
</dbReference>
<dbReference type="Gene3D" id="2.160.10.10">
    <property type="entry name" value="Hexapeptide repeat proteins"/>
    <property type="match status" value="1"/>
</dbReference>
<dbReference type="AlphaFoldDB" id="A0A9X2AB69"/>
<dbReference type="GO" id="GO:0016020">
    <property type="term" value="C:membrane"/>
    <property type="evidence" value="ECO:0007669"/>
    <property type="project" value="GOC"/>
</dbReference>
<dbReference type="CDD" id="cd02540">
    <property type="entry name" value="GT2_GlmU_N_bac"/>
    <property type="match status" value="1"/>
</dbReference>
<evidence type="ECO:0000256" key="10">
    <source>
        <dbReference type="ARBA" id="ARBA00022960"/>
    </source>
</evidence>
<keyword evidence="14 18" id="KW-0961">Cell wall biogenesis/degradation</keyword>
<evidence type="ECO:0000313" key="20">
    <source>
        <dbReference type="EMBL" id="MCI0182618.1"/>
    </source>
</evidence>
<feature type="domain" description="MobA-like NTP transferase" evidence="19">
    <location>
        <begin position="5"/>
        <end position="127"/>
    </location>
</feature>
<comment type="pathway">
    <text evidence="18">Nucleotide-sugar biosynthesis; UDP-N-acetyl-alpha-D-glucosamine biosynthesis; UDP-N-acetyl-alpha-D-glucosamine from N-acetyl-alpha-D-glucosamine 1-phosphate: step 1/1.</text>
</comment>
<comment type="caution">
    <text evidence="20">The sequence shown here is derived from an EMBL/GenBank/DDBJ whole genome shotgun (WGS) entry which is preliminary data.</text>
</comment>
<comment type="catalytic activity">
    <reaction evidence="15 18">
        <text>alpha-D-glucosamine 1-phosphate + acetyl-CoA = N-acetyl-alpha-D-glucosamine 1-phosphate + CoA + H(+)</text>
        <dbReference type="Rhea" id="RHEA:13725"/>
        <dbReference type="ChEBI" id="CHEBI:15378"/>
        <dbReference type="ChEBI" id="CHEBI:57287"/>
        <dbReference type="ChEBI" id="CHEBI:57288"/>
        <dbReference type="ChEBI" id="CHEBI:57776"/>
        <dbReference type="ChEBI" id="CHEBI:58516"/>
        <dbReference type="EC" id="2.3.1.157"/>
    </reaction>
</comment>
<dbReference type="GO" id="GO:0003977">
    <property type="term" value="F:UDP-N-acetylglucosamine diphosphorylase activity"/>
    <property type="evidence" value="ECO:0007669"/>
    <property type="project" value="UniProtKB-UniRule"/>
</dbReference>
<feature type="active site" description="Proton acceptor" evidence="18">
    <location>
        <position position="360"/>
    </location>
</feature>
<comment type="cofactor">
    <cofactor evidence="18">
        <name>Mg(2+)</name>
        <dbReference type="ChEBI" id="CHEBI:18420"/>
    </cofactor>
    <text evidence="18">Binds 1 Mg(2+) ion per subunit.</text>
</comment>
<feature type="region of interest" description="N-acetyltransferase" evidence="18">
    <location>
        <begin position="249"/>
        <end position="467"/>
    </location>
</feature>
<feature type="region of interest" description="Pyrophosphorylase" evidence="18">
    <location>
        <begin position="1"/>
        <end position="227"/>
    </location>
</feature>
<organism evidence="20 21">
    <name type="scientific">Sulfoacidibacillus ferrooxidans</name>
    <dbReference type="NCBI Taxonomy" id="2005001"/>
    <lineage>
        <taxon>Bacteria</taxon>
        <taxon>Bacillati</taxon>
        <taxon>Bacillota</taxon>
        <taxon>Bacilli</taxon>
        <taxon>Bacillales</taxon>
        <taxon>Alicyclobacillaceae</taxon>
        <taxon>Sulfoacidibacillus</taxon>
    </lineage>
</organism>
<keyword evidence="9 18" id="KW-0460">Magnesium</keyword>
<comment type="similarity">
    <text evidence="2 18">In the C-terminal section; belongs to the transferase hexapeptide repeat family.</text>
</comment>
<keyword evidence="5 18" id="KW-0808">Transferase</keyword>
<dbReference type="NCBIfam" id="TIGR01173">
    <property type="entry name" value="glmU"/>
    <property type="match status" value="1"/>
</dbReference>
<evidence type="ECO:0000256" key="13">
    <source>
        <dbReference type="ARBA" id="ARBA00023315"/>
    </source>
</evidence>
<evidence type="ECO:0000256" key="14">
    <source>
        <dbReference type="ARBA" id="ARBA00023316"/>
    </source>
</evidence>
<evidence type="ECO:0000256" key="3">
    <source>
        <dbReference type="ARBA" id="ARBA00007947"/>
    </source>
</evidence>
<evidence type="ECO:0000256" key="7">
    <source>
        <dbReference type="ARBA" id="ARBA00022723"/>
    </source>
</evidence>
<feature type="binding site" evidence="18">
    <location>
        <position position="330"/>
    </location>
    <ligand>
        <name>UDP-N-acetyl-alpha-D-glucosamine</name>
        <dbReference type="ChEBI" id="CHEBI:57705"/>
    </ligand>
</feature>
<dbReference type="PROSITE" id="PS00101">
    <property type="entry name" value="HEXAPEP_TRANSFERASES"/>
    <property type="match status" value="1"/>
</dbReference>
<sequence>MEKVGIILAAGLGKRMNSKRHKVVHHVCGKPMIVHIVEQMQVVGFDRLFVVVGRLEDQVREVLGDSVTYVKQSEQLGTGHAVQQVAPQLNADSITVVLYGDCPLLRHEEVERLIDEAVSAHATTVLTAVVDDPYGYGRIIQDAEANVLRIVEEKDATCDEQSISEVNSGIYAFQTGELQRALQKLTADNAQGEYLLTDCVQHIRADQGIVRSVVVADPDDIANVNDRIQLASVEARMRRRILTRHMKNGVTIIDPANTYVESDVLIGRDSILQPGCTLEGRTVIGEDCVVGPHVRLVDTVIGDATHIASSVVLESELGDHVSVGPFAYIRPGSHIGSHVKVGDFVEIKNSIVGTGSKVSHLAYVGDSEIGQRVNVGCGVVTVNYDGFRKHKTMVGDDSFIGSNVNIIAPVNIGKGAYIATGSTITDDVADDDFAIARARQTTKPGYAKGLRVKLKRLHDEEAMRDGR</sequence>
<keyword evidence="21" id="KW-1185">Reference proteome</keyword>
<dbReference type="InterPro" id="IPR038009">
    <property type="entry name" value="GlmU_C_LbH"/>
</dbReference>
<dbReference type="SUPFAM" id="SSF51161">
    <property type="entry name" value="Trimeric LpxA-like enzymes"/>
    <property type="match status" value="1"/>
</dbReference>
<dbReference type="InterPro" id="IPR011004">
    <property type="entry name" value="Trimer_LpxA-like_sf"/>
</dbReference>
<dbReference type="EC" id="2.3.1.157" evidence="18"/>
<feature type="binding site" evidence="18">
    <location>
        <position position="348"/>
    </location>
    <ligand>
        <name>UDP-N-acetyl-alpha-D-glucosamine</name>
        <dbReference type="ChEBI" id="CHEBI:57705"/>
    </ligand>
</feature>
<feature type="binding site" evidence="18">
    <location>
        <position position="420"/>
    </location>
    <ligand>
        <name>acetyl-CoA</name>
        <dbReference type="ChEBI" id="CHEBI:57288"/>
    </ligand>
</feature>
<feature type="binding site" evidence="18">
    <location>
        <begin position="8"/>
        <end position="11"/>
    </location>
    <ligand>
        <name>UDP-N-acetyl-alpha-D-glucosamine</name>
        <dbReference type="ChEBI" id="CHEBI:57705"/>
    </ligand>
</feature>
<evidence type="ECO:0000256" key="2">
    <source>
        <dbReference type="ARBA" id="ARBA00007707"/>
    </source>
</evidence>
<dbReference type="Pfam" id="PF00132">
    <property type="entry name" value="Hexapep"/>
    <property type="match status" value="2"/>
</dbReference>
<feature type="binding site" evidence="18">
    <location>
        <position position="437"/>
    </location>
    <ligand>
        <name>acetyl-CoA</name>
        <dbReference type="ChEBI" id="CHEBI:57288"/>
    </ligand>
</feature>
<dbReference type="InterPro" id="IPR029044">
    <property type="entry name" value="Nucleotide-diphossugar_trans"/>
</dbReference>
<dbReference type="InterPro" id="IPR005882">
    <property type="entry name" value="Bifunctional_GlmU"/>
</dbReference>
<feature type="binding site" evidence="18">
    <location>
        <position position="152"/>
    </location>
    <ligand>
        <name>UDP-N-acetyl-alpha-D-glucosamine</name>
        <dbReference type="ChEBI" id="CHEBI:57705"/>
    </ligand>
</feature>
<dbReference type="NCBIfam" id="NF010934">
    <property type="entry name" value="PRK14354.1"/>
    <property type="match status" value="1"/>
</dbReference>
<feature type="binding site" evidence="18">
    <location>
        <position position="101"/>
    </location>
    <ligand>
        <name>Mg(2+)</name>
        <dbReference type="ChEBI" id="CHEBI:18420"/>
    </ligand>
</feature>
<feature type="binding site" evidence="18">
    <location>
        <position position="137"/>
    </location>
    <ligand>
        <name>UDP-N-acetyl-alpha-D-glucosamine</name>
        <dbReference type="ChEBI" id="CHEBI:57705"/>
    </ligand>
</feature>
<feature type="binding site" evidence="18">
    <location>
        <begin position="383"/>
        <end position="384"/>
    </location>
    <ligand>
        <name>acetyl-CoA</name>
        <dbReference type="ChEBI" id="CHEBI:57288"/>
    </ligand>
</feature>
<dbReference type="GO" id="GO:0000902">
    <property type="term" value="P:cell morphogenesis"/>
    <property type="evidence" value="ECO:0007669"/>
    <property type="project" value="UniProtKB-UniRule"/>
</dbReference>
<feature type="binding site" evidence="18">
    <location>
        <position position="225"/>
    </location>
    <ligand>
        <name>Mg(2+)</name>
        <dbReference type="ChEBI" id="CHEBI:18420"/>
    </ligand>
</feature>
<dbReference type="InterPro" id="IPR018357">
    <property type="entry name" value="Hexapep_transf_CS"/>
</dbReference>
<comment type="pathway">
    <text evidence="18">Bacterial outer membrane biogenesis; LPS lipid A biosynthesis.</text>
</comment>
<comment type="subunit">
    <text evidence="18">Homotrimer.</text>
</comment>
<keyword evidence="8 18" id="KW-0677">Repeat</keyword>
<feature type="binding site" evidence="18">
    <location>
        <begin position="99"/>
        <end position="101"/>
    </location>
    <ligand>
        <name>UDP-N-acetyl-alpha-D-glucosamine</name>
        <dbReference type="ChEBI" id="CHEBI:57705"/>
    </ligand>
</feature>
<proteinExistence type="inferred from homology"/>
<dbReference type="InterPro" id="IPR025877">
    <property type="entry name" value="MobA-like_NTP_Trfase"/>
</dbReference>
<comment type="function">
    <text evidence="17 18">Catalyzes the last two sequential reactions in the de novo biosynthetic pathway for UDP-N-acetylglucosamine (UDP-GlcNAc). The C-terminal domain catalyzes the transfer of acetyl group from acetyl coenzyme A to glucosamine-1-phosphate (GlcN-1-P) to produce N-acetylglucosamine-1-phosphate (GlcNAc-1-P), which is converted into UDP-GlcNAc by the transfer of uridine 5-monophosphate (from uridine 5-triphosphate), a reaction catalyzed by the N-terminal domain.</text>
</comment>
<feature type="binding site" evidence="18">
    <location>
        <begin position="77"/>
        <end position="78"/>
    </location>
    <ligand>
        <name>UDP-N-acetyl-alpha-D-glucosamine</name>
        <dbReference type="ChEBI" id="CHEBI:57705"/>
    </ligand>
</feature>
<feature type="binding site" evidence="18">
    <location>
        <position position="22"/>
    </location>
    <ligand>
        <name>UDP-N-acetyl-alpha-D-glucosamine</name>
        <dbReference type="ChEBI" id="CHEBI:57705"/>
    </ligand>
</feature>
<evidence type="ECO:0000256" key="16">
    <source>
        <dbReference type="ARBA" id="ARBA00048493"/>
    </source>
</evidence>
<feature type="binding site" evidence="18">
    <location>
        <position position="402"/>
    </location>
    <ligand>
        <name>acetyl-CoA</name>
        <dbReference type="ChEBI" id="CHEBI:57288"/>
    </ligand>
</feature>
<dbReference type="GO" id="GO:0000287">
    <property type="term" value="F:magnesium ion binding"/>
    <property type="evidence" value="ECO:0007669"/>
    <property type="project" value="UniProtKB-UniRule"/>
</dbReference>
<dbReference type="GO" id="GO:0005737">
    <property type="term" value="C:cytoplasm"/>
    <property type="evidence" value="ECO:0007669"/>
    <property type="project" value="UniProtKB-SubCell"/>
</dbReference>